<proteinExistence type="predicted"/>
<dbReference type="Gramene" id="OE9A021845T2">
    <property type="protein sequence ID" value="OE9A021845C2"/>
    <property type="gene ID" value="OE9A021845"/>
</dbReference>
<evidence type="ECO:0000313" key="1">
    <source>
        <dbReference type="EMBL" id="CAA2956707.1"/>
    </source>
</evidence>
<organism evidence="1 2">
    <name type="scientific">Olea europaea subsp. europaea</name>
    <dbReference type="NCBI Taxonomy" id="158383"/>
    <lineage>
        <taxon>Eukaryota</taxon>
        <taxon>Viridiplantae</taxon>
        <taxon>Streptophyta</taxon>
        <taxon>Embryophyta</taxon>
        <taxon>Tracheophyta</taxon>
        <taxon>Spermatophyta</taxon>
        <taxon>Magnoliopsida</taxon>
        <taxon>eudicotyledons</taxon>
        <taxon>Gunneridae</taxon>
        <taxon>Pentapetalae</taxon>
        <taxon>asterids</taxon>
        <taxon>lamiids</taxon>
        <taxon>Lamiales</taxon>
        <taxon>Oleaceae</taxon>
        <taxon>Oleeae</taxon>
        <taxon>Olea</taxon>
    </lineage>
</organism>
<dbReference type="SUPFAM" id="SSF54427">
    <property type="entry name" value="NTF2-like"/>
    <property type="match status" value="1"/>
</dbReference>
<dbReference type="AlphaFoldDB" id="A0A8S0PTF3"/>
<dbReference type="PANTHER" id="PTHR34123">
    <property type="entry name" value="OS04G0578200 PROTEIN"/>
    <property type="match status" value="1"/>
</dbReference>
<evidence type="ECO:0000313" key="2">
    <source>
        <dbReference type="Proteomes" id="UP000594638"/>
    </source>
</evidence>
<dbReference type="Gene3D" id="3.10.450.50">
    <property type="match status" value="1"/>
</dbReference>
<comment type="caution">
    <text evidence="1">The sequence shown here is derived from an EMBL/GenBank/DDBJ whole genome shotgun (WGS) entry which is preliminary data.</text>
</comment>
<name>A0A8S0PTF3_OLEEU</name>
<dbReference type="OrthoDB" id="348976at2759"/>
<keyword evidence="2" id="KW-1185">Reference proteome</keyword>
<dbReference type="Proteomes" id="UP000594638">
    <property type="component" value="Unassembled WGS sequence"/>
</dbReference>
<dbReference type="InterPro" id="IPR032710">
    <property type="entry name" value="NTF2-like_dom_sf"/>
</dbReference>
<dbReference type="Pfam" id="PF10184">
    <property type="entry name" value="DUF2358"/>
    <property type="match status" value="1"/>
</dbReference>
<reference evidence="1 2" key="1">
    <citation type="submission" date="2019-12" db="EMBL/GenBank/DDBJ databases">
        <authorList>
            <person name="Alioto T."/>
            <person name="Alioto T."/>
            <person name="Gomez Garrido J."/>
        </authorList>
    </citation>
    <scope>NUCLEOTIDE SEQUENCE [LARGE SCALE GENOMIC DNA]</scope>
</reference>
<dbReference type="EMBL" id="CACTIH010000195">
    <property type="protein sequence ID" value="CAA2956707.1"/>
    <property type="molecule type" value="Genomic_DNA"/>
</dbReference>
<accession>A0A8S0PTF3</accession>
<gene>
    <name evidence="1" type="ORF">OLEA9_A021845</name>
</gene>
<dbReference type="PANTHER" id="PTHR34123:SF4">
    <property type="entry name" value="PHOSPHORIBOSYLTRANSFERASE-LIKE PROTEIN, PUTATIVE (DUF2358)-RELATED"/>
    <property type="match status" value="1"/>
</dbReference>
<sequence length="167" mass="19344">MYNNCKKICCRSISVDDDRRDNVPVSSVDEVLSTIKSDYEKAYFVTGLFTSAIYAEDCTFEDPTIKFRGKELYSRNLSLLVPFFEDPSIQLKKIEKGIGSKTEFIVASWTLRTYLKLPWKPFIFIDGKTVYDLDEQFRIVRHVESWNISALEAIGQIFTPSFVRPNK</sequence>
<dbReference type="InterPro" id="IPR018790">
    <property type="entry name" value="DUF2358"/>
</dbReference>
<protein>
    <submittedName>
        <fullName evidence="1">Uncharacterized protein</fullName>
    </submittedName>
</protein>